<dbReference type="EMBL" id="JAWHQM010000011">
    <property type="protein sequence ID" value="KAK5629486.1"/>
    <property type="molecule type" value="Genomic_DNA"/>
</dbReference>
<name>A0AAN7UQ41_9PEZI</name>
<organism evidence="1 2">
    <name type="scientific">Xylaria bambusicola</name>
    <dbReference type="NCBI Taxonomy" id="326684"/>
    <lineage>
        <taxon>Eukaryota</taxon>
        <taxon>Fungi</taxon>
        <taxon>Dikarya</taxon>
        <taxon>Ascomycota</taxon>
        <taxon>Pezizomycotina</taxon>
        <taxon>Sordariomycetes</taxon>
        <taxon>Xylariomycetidae</taxon>
        <taxon>Xylariales</taxon>
        <taxon>Xylariaceae</taxon>
        <taxon>Xylaria</taxon>
    </lineage>
</organism>
<evidence type="ECO:0000313" key="2">
    <source>
        <dbReference type="Proteomes" id="UP001305414"/>
    </source>
</evidence>
<protein>
    <submittedName>
        <fullName evidence="1">Uncharacterized protein</fullName>
    </submittedName>
</protein>
<sequence length="67" mass="7590">MFTAKFGNQSIKELGPHKVIDIRNPLPILDLLTETLDLTNSVLNFMFHIGLVRAWICQCLENKACTC</sequence>
<accession>A0AAN7UQ41</accession>
<comment type="caution">
    <text evidence="1">The sequence shown here is derived from an EMBL/GenBank/DDBJ whole genome shotgun (WGS) entry which is preliminary data.</text>
</comment>
<dbReference type="Proteomes" id="UP001305414">
    <property type="component" value="Unassembled WGS sequence"/>
</dbReference>
<gene>
    <name evidence="1" type="ORF">RRF57_005201</name>
</gene>
<evidence type="ECO:0000313" key="1">
    <source>
        <dbReference type="EMBL" id="KAK5629486.1"/>
    </source>
</evidence>
<keyword evidence="2" id="KW-1185">Reference proteome</keyword>
<proteinExistence type="predicted"/>
<reference evidence="1 2" key="1">
    <citation type="submission" date="2023-10" db="EMBL/GenBank/DDBJ databases">
        <title>Draft genome sequence of Xylaria bambusicola isolate GMP-LS, the root and basal stem rot pathogen of sugarcane in Indonesia.</title>
        <authorList>
            <person name="Selvaraj P."/>
            <person name="Muralishankar V."/>
            <person name="Muruganantham S."/>
            <person name="Sp S."/>
            <person name="Haryani S."/>
            <person name="Lau K.J.X."/>
            <person name="Naqvi N.I."/>
        </authorList>
    </citation>
    <scope>NUCLEOTIDE SEQUENCE [LARGE SCALE GENOMIC DNA]</scope>
    <source>
        <strain evidence="1">GMP-LS</strain>
    </source>
</reference>
<dbReference type="AlphaFoldDB" id="A0AAN7UQ41"/>